<dbReference type="Proteomes" id="UP000001592">
    <property type="component" value="Chromosome"/>
</dbReference>
<keyword evidence="2" id="KW-1185">Reference proteome</keyword>
<name>A9IXS3_BART1</name>
<proteinExistence type="predicted"/>
<evidence type="ECO:0000313" key="2">
    <source>
        <dbReference type="Proteomes" id="UP000001592"/>
    </source>
</evidence>
<protein>
    <submittedName>
        <fullName evidence="1">Uncharacterized protein</fullName>
    </submittedName>
</protein>
<reference evidence="1 2" key="1">
    <citation type="journal article" date="2007" name="Nat. Genet.">
        <title>Genomic analysis of Bartonella identifies type IV secretion systems as host adaptability factors.</title>
        <authorList>
            <person name="Saenz H.L."/>
            <person name="Engel P."/>
            <person name="Stoeckli M.C."/>
            <person name="Lanz C."/>
            <person name="Raddatz G."/>
            <person name="Vayssier-Taussat M."/>
            <person name="Birtles R."/>
            <person name="Schuster S.C."/>
            <person name="Dehio C."/>
        </authorList>
    </citation>
    <scope>NUCLEOTIDE SEQUENCE [LARGE SCALE GENOMIC DNA]</scope>
    <source>
        <strain evidence="2">DSM 28219 / CCUG 45778 / CIP 105476 / IBS 506</strain>
    </source>
</reference>
<accession>A9IXS3</accession>
<evidence type="ECO:0000313" key="1">
    <source>
        <dbReference type="EMBL" id="CAK02229.1"/>
    </source>
</evidence>
<dbReference type="EMBL" id="AM260525">
    <property type="protein sequence ID" value="CAK02229.1"/>
    <property type="molecule type" value="Genomic_DNA"/>
</dbReference>
<dbReference type="HOGENOM" id="CLU_3196561_0_0_5"/>
<dbReference type="KEGG" id="btr:BT_2061"/>
<gene>
    <name evidence="1" type="ordered locus">BT_2061</name>
</gene>
<organism evidence="1 2">
    <name type="scientific">Bartonella tribocorum (strain DSM 28219 / CCUG 45778 / CIP 105476 / IBS 506)</name>
    <dbReference type="NCBI Taxonomy" id="382640"/>
    <lineage>
        <taxon>Bacteria</taxon>
        <taxon>Pseudomonadati</taxon>
        <taxon>Pseudomonadota</taxon>
        <taxon>Alphaproteobacteria</taxon>
        <taxon>Hyphomicrobiales</taxon>
        <taxon>Bartonellaceae</taxon>
        <taxon>Bartonella</taxon>
    </lineage>
</organism>
<dbReference type="AlphaFoldDB" id="A9IXS3"/>
<sequence length="45" mass="5371">MPWKRQSVQNLRLKLDETALGYYPQMQRVQKRIEALLDEKSPQAL</sequence>